<dbReference type="AlphaFoldDB" id="A0A2T2WFZ7"/>
<dbReference type="GO" id="GO:0008897">
    <property type="term" value="F:holo-[acyl-carrier-protein] synthase activity"/>
    <property type="evidence" value="ECO:0007669"/>
    <property type="project" value="InterPro"/>
</dbReference>
<sequence length="324" mass="35878">MATGGFQRRGIAAASGPFIFSRHTNHRRGGVVLGNRVAFGKDGSDGWRGVACRLVFRDRGNRDDVGPALSEKRRRHADIASAGALGGALVMDSLMALSGPRAWLVDLTSWQPAFESRAWAFVTPAERVRIGACLDSSERVRRLVGQLMVRSLATAMLGISWQNVSIVRDGLGKPYIREAPWLYFNLSHSGSYVLVAFARSPIGVDIERRRPIAEGFLHYALTADEYGYVIQAGDPNHREERFLRVWTRKESYFKAIGTGLTNNWRQISFASGHGPYQVCRGWRFTDWTIASEYVAAVCCGDPKTPALQHITALGIMRSLGPRPE</sequence>
<proteinExistence type="inferred from homology"/>
<dbReference type="EMBL" id="PXYV01000040">
    <property type="protein sequence ID" value="PSR21177.1"/>
    <property type="molecule type" value="Genomic_DNA"/>
</dbReference>
<feature type="domain" description="4'-phosphopantetheinyl transferase" evidence="3">
    <location>
        <begin position="201"/>
        <end position="298"/>
    </location>
</feature>
<dbReference type="InterPro" id="IPR008278">
    <property type="entry name" value="4-PPantetheinyl_Trfase_dom"/>
</dbReference>
<dbReference type="Proteomes" id="UP000241848">
    <property type="component" value="Unassembled WGS sequence"/>
</dbReference>
<evidence type="ECO:0000313" key="6">
    <source>
        <dbReference type="Proteomes" id="UP000241848"/>
    </source>
</evidence>
<dbReference type="InterPro" id="IPR050559">
    <property type="entry name" value="P-Pant_transferase_sf"/>
</dbReference>
<dbReference type="Gene3D" id="3.90.470.20">
    <property type="entry name" value="4'-phosphopantetheinyl transferase domain"/>
    <property type="match status" value="2"/>
</dbReference>
<dbReference type="GO" id="GO:0019878">
    <property type="term" value="P:lysine biosynthetic process via aminoadipic acid"/>
    <property type="evidence" value="ECO:0007669"/>
    <property type="project" value="TreeGrafter"/>
</dbReference>
<accession>A0A2T2WFZ7</accession>
<evidence type="ECO:0000259" key="4">
    <source>
        <dbReference type="Pfam" id="PF22624"/>
    </source>
</evidence>
<evidence type="ECO:0000256" key="1">
    <source>
        <dbReference type="ARBA" id="ARBA00010990"/>
    </source>
</evidence>
<dbReference type="InterPro" id="IPR055066">
    <property type="entry name" value="AASDHPPT_N"/>
</dbReference>
<dbReference type="GO" id="GO:0005829">
    <property type="term" value="C:cytosol"/>
    <property type="evidence" value="ECO:0007669"/>
    <property type="project" value="TreeGrafter"/>
</dbReference>
<dbReference type="InterPro" id="IPR037143">
    <property type="entry name" value="4-PPantetheinyl_Trfase_dom_sf"/>
</dbReference>
<feature type="domain" description="4'-phosphopantetheinyl transferase N-terminal" evidence="4">
    <location>
        <begin position="109"/>
        <end position="196"/>
    </location>
</feature>
<dbReference type="PANTHER" id="PTHR12215">
    <property type="entry name" value="PHOSPHOPANTETHEINE TRANSFERASE"/>
    <property type="match status" value="1"/>
</dbReference>
<reference evidence="5 6" key="1">
    <citation type="journal article" date="2014" name="BMC Genomics">
        <title>Comparison of environmental and isolate Sulfobacillus genomes reveals diverse carbon, sulfur, nitrogen, and hydrogen metabolisms.</title>
        <authorList>
            <person name="Justice N.B."/>
            <person name="Norman A."/>
            <person name="Brown C.T."/>
            <person name="Singh A."/>
            <person name="Thomas B.C."/>
            <person name="Banfield J.F."/>
        </authorList>
    </citation>
    <scope>NUCLEOTIDE SEQUENCE [LARGE SCALE GENOMIC DNA]</scope>
    <source>
        <strain evidence="5">AMDSBA3</strain>
    </source>
</reference>
<gene>
    <name evidence="5" type="ORF">C7B45_11865</name>
</gene>
<evidence type="ECO:0000256" key="2">
    <source>
        <dbReference type="ARBA" id="ARBA00022679"/>
    </source>
</evidence>
<keyword evidence="2" id="KW-0808">Transferase</keyword>
<name>A0A2T2WFZ7_9FIRM</name>
<comment type="caution">
    <text evidence="5">The sequence shown here is derived from an EMBL/GenBank/DDBJ whole genome shotgun (WGS) entry which is preliminary data.</text>
</comment>
<dbReference type="PANTHER" id="PTHR12215:SF10">
    <property type="entry name" value="L-AMINOADIPATE-SEMIALDEHYDE DEHYDROGENASE-PHOSPHOPANTETHEINYL TRANSFERASE"/>
    <property type="match status" value="1"/>
</dbReference>
<evidence type="ECO:0000313" key="5">
    <source>
        <dbReference type="EMBL" id="PSR21177.1"/>
    </source>
</evidence>
<dbReference type="SUPFAM" id="SSF56214">
    <property type="entry name" value="4'-phosphopantetheinyl transferase"/>
    <property type="match status" value="2"/>
</dbReference>
<dbReference type="Pfam" id="PF22624">
    <property type="entry name" value="AASDHPPT_N"/>
    <property type="match status" value="1"/>
</dbReference>
<dbReference type="Pfam" id="PF01648">
    <property type="entry name" value="ACPS"/>
    <property type="match status" value="1"/>
</dbReference>
<evidence type="ECO:0000259" key="3">
    <source>
        <dbReference type="Pfam" id="PF01648"/>
    </source>
</evidence>
<organism evidence="5 6">
    <name type="scientific">Sulfobacillus acidophilus</name>
    <dbReference type="NCBI Taxonomy" id="53633"/>
    <lineage>
        <taxon>Bacteria</taxon>
        <taxon>Bacillati</taxon>
        <taxon>Bacillota</taxon>
        <taxon>Clostridia</taxon>
        <taxon>Eubacteriales</taxon>
        <taxon>Clostridiales Family XVII. Incertae Sedis</taxon>
        <taxon>Sulfobacillus</taxon>
    </lineage>
</organism>
<comment type="similarity">
    <text evidence="1">Belongs to the P-Pant transferase superfamily. Gsp/Sfp/HetI/AcpT family.</text>
</comment>
<protein>
    <submittedName>
        <fullName evidence="5">Uncharacterized protein</fullName>
    </submittedName>
</protein>
<dbReference type="GO" id="GO:0000287">
    <property type="term" value="F:magnesium ion binding"/>
    <property type="evidence" value="ECO:0007669"/>
    <property type="project" value="InterPro"/>
</dbReference>